<organism evidence="1 2">
    <name type="scientific">Trifolium pratense</name>
    <name type="common">Red clover</name>
    <dbReference type="NCBI Taxonomy" id="57577"/>
    <lineage>
        <taxon>Eukaryota</taxon>
        <taxon>Viridiplantae</taxon>
        <taxon>Streptophyta</taxon>
        <taxon>Embryophyta</taxon>
        <taxon>Tracheophyta</taxon>
        <taxon>Spermatophyta</taxon>
        <taxon>Magnoliopsida</taxon>
        <taxon>eudicotyledons</taxon>
        <taxon>Gunneridae</taxon>
        <taxon>Pentapetalae</taxon>
        <taxon>rosids</taxon>
        <taxon>fabids</taxon>
        <taxon>Fabales</taxon>
        <taxon>Fabaceae</taxon>
        <taxon>Papilionoideae</taxon>
        <taxon>50 kb inversion clade</taxon>
        <taxon>NPAAA clade</taxon>
        <taxon>Hologalegina</taxon>
        <taxon>IRL clade</taxon>
        <taxon>Trifolieae</taxon>
        <taxon>Trifolium</taxon>
    </lineage>
</organism>
<sequence>MFFGVEAKIKRNKPKFDIPIDPQNQGIAKPDIDINSIGSWEVLSQNSGVSAMQINLIPTNKVIVYDATIYRLSRLLYPPGVPCVPFIDDRTKENKIDCFAHSMEYDLATNQARALKVTADPWCSCGGLAPDGTLVSVGGFLDGIRTIRYYGGPACNGNNNCDWREYNGAMNEDRWYGTQVILPTGEFIVVGGRRAFSYEYIPRQEGQRPTKPYFFPFLYETSDIDENNLYPFVHLSTDGNLFIFSNNRSLLLNPTTNKIVRTYPILIGGSRNYPASGMSALLPINLATADDKNPVVKAEVIVCGGNAPDAFFMAEQKKYYNPALNDCNRMVITDTIPKWEKEYMPSGRTMGDCLILPNGQLLFINGAQKGTAGWWDADAPNLTPVLYYPEKPQGQRFKELKPSQISRMYHSTSALLPNGKIWVAGSNTHDTYKDVDRFPTETRVEGFSPPYLDANYDQFRPVIDEIYSSKNFRHGHRFETLFRIQDVNTTNELVMNDIKVTMYFPPFTTHGFSMSQRLVVVKTRGMFKNMQGVFSIESLAPIAQHTPPGYYILYVVHRGVPSKGMWVHIQ</sequence>
<dbReference type="EMBL" id="CASHSV030000013">
    <property type="protein sequence ID" value="CAJ2636752.1"/>
    <property type="molecule type" value="Genomic_DNA"/>
</dbReference>
<accession>A0ACB0J0J2</accession>
<comment type="caution">
    <text evidence="1">The sequence shown here is derived from an EMBL/GenBank/DDBJ whole genome shotgun (WGS) entry which is preliminary data.</text>
</comment>
<name>A0ACB0J0J2_TRIPR</name>
<dbReference type="Proteomes" id="UP001177021">
    <property type="component" value="Unassembled WGS sequence"/>
</dbReference>
<gene>
    <name evidence="1" type="ORF">MILVUS5_LOCUS7213</name>
</gene>
<keyword evidence="2" id="KW-1185">Reference proteome</keyword>
<evidence type="ECO:0000313" key="2">
    <source>
        <dbReference type="Proteomes" id="UP001177021"/>
    </source>
</evidence>
<evidence type="ECO:0000313" key="1">
    <source>
        <dbReference type="EMBL" id="CAJ2636752.1"/>
    </source>
</evidence>
<proteinExistence type="predicted"/>
<reference evidence="1" key="1">
    <citation type="submission" date="2023-10" db="EMBL/GenBank/DDBJ databases">
        <authorList>
            <person name="Rodriguez Cubillos JULIANA M."/>
            <person name="De Vega J."/>
        </authorList>
    </citation>
    <scope>NUCLEOTIDE SEQUENCE</scope>
</reference>
<protein>
    <submittedName>
        <fullName evidence="1">Uncharacterized protein</fullName>
    </submittedName>
</protein>